<dbReference type="InterPro" id="IPR041698">
    <property type="entry name" value="Methyltransf_25"/>
</dbReference>
<evidence type="ECO:0000313" key="4">
    <source>
        <dbReference type="EMBL" id="ASN28043.1"/>
    </source>
</evidence>
<dbReference type="PANTHER" id="PTHR44942">
    <property type="entry name" value="METHYLTRANSF_11 DOMAIN-CONTAINING PROTEIN"/>
    <property type="match status" value="1"/>
</dbReference>
<feature type="domain" description="Methyltransferase" evidence="3">
    <location>
        <begin position="51"/>
        <end position="136"/>
    </location>
</feature>
<dbReference type="Proteomes" id="UP000031501">
    <property type="component" value="Chromosome"/>
</dbReference>
<organism evidence="4 5">
    <name type="scientific">Streptomyces pluripotens</name>
    <dbReference type="NCBI Taxonomy" id="1355015"/>
    <lineage>
        <taxon>Bacteria</taxon>
        <taxon>Bacillati</taxon>
        <taxon>Actinomycetota</taxon>
        <taxon>Actinomycetes</taxon>
        <taxon>Kitasatosporales</taxon>
        <taxon>Streptomycetaceae</taxon>
        <taxon>Streptomyces</taxon>
    </lineage>
</organism>
<evidence type="ECO:0000256" key="2">
    <source>
        <dbReference type="ARBA" id="ARBA00022679"/>
    </source>
</evidence>
<dbReference type="GO" id="GO:0008168">
    <property type="term" value="F:methyltransferase activity"/>
    <property type="evidence" value="ECO:0007669"/>
    <property type="project" value="UniProtKB-KW"/>
</dbReference>
<gene>
    <name evidence="4" type="ORF">LK07_33090</name>
</gene>
<dbReference type="RefSeq" id="WP_039649885.1">
    <property type="nucleotide sequence ID" value="NZ_CP021080.1"/>
</dbReference>
<dbReference type="SUPFAM" id="SSF53335">
    <property type="entry name" value="S-adenosyl-L-methionine-dependent methyltransferases"/>
    <property type="match status" value="1"/>
</dbReference>
<protein>
    <recommendedName>
        <fullName evidence="3">Methyltransferase domain-containing protein</fullName>
    </recommendedName>
</protein>
<dbReference type="AlphaFoldDB" id="A0A221P6W1"/>
<name>A0A221P6W1_9ACTN</name>
<dbReference type="InterPro" id="IPR051052">
    <property type="entry name" value="Diverse_substrate_MTase"/>
</dbReference>
<evidence type="ECO:0000256" key="1">
    <source>
        <dbReference type="ARBA" id="ARBA00022603"/>
    </source>
</evidence>
<evidence type="ECO:0000259" key="3">
    <source>
        <dbReference type="Pfam" id="PF13649"/>
    </source>
</evidence>
<keyword evidence="5" id="KW-1185">Reference proteome</keyword>
<dbReference type="Gene3D" id="3.40.50.150">
    <property type="entry name" value="Vaccinia Virus protein VP39"/>
    <property type="match status" value="1"/>
</dbReference>
<dbReference type="PANTHER" id="PTHR44942:SF4">
    <property type="entry name" value="METHYLTRANSFERASE TYPE 11 DOMAIN-CONTAINING PROTEIN"/>
    <property type="match status" value="1"/>
</dbReference>
<sequence>MMNPDFYSRVADEFGEYTSGDLRTDVFPDGDPEAVFDELARGLGGPGARLVDVGCADGRNLLRIAPAFGSVLGIDMSASMRDSAERKRAEAGLGDVRFELRDASRTGLPDGEADVLTCRRGPLFPGEFRRVLKPGGHLIYMGIGETDVRELKETFGRGQLYGRWDGRPVMDEVVEELTAAGFAVVLEKAFRTEEFYHSPVELDRFLRQVPIFEDYDTVADRVPFERYAASAGSDRGVRLDRHWFVVQARRTT</sequence>
<evidence type="ECO:0000313" key="5">
    <source>
        <dbReference type="Proteomes" id="UP000031501"/>
    </source>
</evidence>
<dbReference type="Pfam" id="PF13649">
    <property type="entry name" value="Methyltransf_25"/>
    <property type="match status" value="1"/>
</dbReference>
<keyword evidence="2" id="KW-0808">Transferase</keyword>
<dbReference type="STRING" id="1355015.LK06_031895"/>
<proteinExistence type="predicted"/>
<dbReference type="KEGG" id="splu:LK06_031895"/>
<accession>A0A221P6W1</accession>
<dbReference type="CDD" id="cd02440">
    <property type="entry name" value="AdoMet_MTases"/>
    <property type="match status" value="1"/>
</dbReference>
<dbReference type="GO" id="GO:0032259">
    <property type="term" value="P:methylation"/>
    <property type="evidence" value="ECO:0007669"/>
    <property type="project" value="UniProtKB-KW"/>
</dbReference>
<dbReference type="InterPro" id="IPR029063">
    <property type="entry name" value="SAM-dependent_MTases_sf"/>
</dbReference>
<reference evidence="4 5" key="1">
    <citation type="submission" date="2017-07" db="EMBL/GenBank/DDBJ databases">
        <title>Genome sequence of Streptomyces pluripotens MUSC 137T.</title>
        <authorList>
            <person name="Ser H.-L."/>
            <person name="Lee L.-H."/>
        </authorList>
    </citation>
    <scope>NUCLEOTIDE SEQUENCE [LARGE SCALE GENOMIC DNA]</scope>
    <source>
        <strain evidence="4 5">MUSC 137</strain>
    </source>
</reference>
<dbReference type="EMBL" id="CP022433">
    <property type="protein sequence ID" value="ASN28043.1"/>
    <property type="molecule type" value="Genomic_DNA"/>
</dbReference>
<keyword evidence="1" id="KW-0489">Methyltransferase</keyword>